<feature type="binding site" evidence="13">
    <location>
        <position position="23"/>
    </location>
    <ligand>
        <name>substrate</name>
    </ligand>
</feature>
<comment type="subunit">
    <text evidence="4 12">Homotetramer.</text>
</comment>
<evidence type="ECO:0000256" key="12">
    <source>
        <dbReference type="PIRNR" id="PIRNR006118"/>
    </source>
</evidence>
<keyword evidence="7 12" id="KW-0479">Metal-binding</keyword>
<proteinExistence type="inferred from homology"/>
<comment type="cofactor">
    <cofactor evidence="2 12 14">
        <name>Mg(2+)</name>
        <dbReference type="ChEBI" id="CHEBI:18420"/>
    </cofactor>
</comment>
<feature type="binding site" evidence="14">
    <location>
        <position position="114"/>
    </location>
    <ligand>
        <name>Mg(2+)</name>
        <dbReference type="ChEBI" id="CHEBI:18420"/>
    </ligand>
</feature>
<name>A0A089WST9_9PSED</name>
<feature type="binding site" evidence="13">
    <location>
        <position position="52"/>
    </location>
    <ligand>
        <name>substrate</name>
    </ligand>
</feature>
<keyword evidence="16" id="KW-1185">Reference proteome</keyword>
<evidence type="ECO:0000256" key="8">
    <source>
        <dbReference type="ARBA" id="ARBA00022801"/>
    </source>
</evidence>
<dbReference type="GO" id="GO:0046872">
    <property type="term" value="F:metal ion binding"/>
    <property type="evidence" value="ECO:0007669"/>
    <property type="project" value="UniProtKB-UniRule"/>
</dbReference>
<dbReference type="NCBIfam" id="TIGR01662">
    <property type="entry name" value="HAD-SF-IIIA"/>
    <property type="match status" value="1"/>
</dbReference>
<dbReference type="KEGG" id="psw:LK03_21340"/>
<sequence>MNSLASDLQPLLSTIKLVITDVDGVLTDGRLYYDANGECIKCFHVRDGMGMRLLEENGVKVAVVSGRDSAGLRRRIADLNITTFKLGVKDKFAACRELMIQTGIPAEHTACIGDDCIDLPAFKACSLSFAVADAPDYVKAAATGTLSLSGGAGAFREVADAILFAQGKGAVITSAEGYSTVMSKMSQ</sequence>
<keyword evidence="10 12" id="KW-0448">Lipopolysaccharide biosynthesis</keyword>
<keyword evidence="9 12" id="KW-0460">Magnesium</keyword>
<dbReference type="eggNOG" id="COG1778">
    <property type="taxonomic scope" value="Bacteria"/>
</dbReference>
<dbReference type="GO" id="GO:0019143">
    <property type="term" value="F:3-deoxy-manno-octulosonate-8-phosphatase activity"/>
    <property type="evidence" value="ECO:0007669"/>
    <property type="project" value="UniProtKB-UniRule"/>
</dbReference>
<dbReference type="SFLD" id="SFLDG01138">
    <property type="entry name" value="C1.6.2:_Deoxy-d-mannose-octulo"/>
    <property type="match status" value="1"/>
</dbReference>
<evidence type="ECO:0000256" key="7">
    <source>
        <dbReference type="ARBA" id="ARBA00022723"/>
    </source>
</evidence>
<dbReference type="SFLD" id="SFLDG01136">
    <property type="entry name" value="C1.6:_Phosphoserine_Phosphatas"/>
    <property type="match status" value="1"/>
</dbReference>
<feature type="binding site" evidence="13">
    <location>
        <position position="67"/>
    </location>
    <ligand>
        <name>substrate</name>
    </ligand>
</feature>
<dbReference type="Proteomes" id="UP000029493">
    <property type="component" value="Chromosome"/>
</dbReference>
<dbReference type="SFLD" id="SFLDS00003">
    <property type="entry name" value="Haloacid_Dehalogenase"/>
    <property type="match status" value="1"/>
</dbReference>
<dbReference type="InterPro" id="IPR050793">
    <property type="entry name" value="CMP-NeuNAc_synthase"/>
</dbReference>
<evidence type="ECO:0000256" key="14">
    <source>
        <dbReference type="PIRSR" id="PIRSR006118-2"/>
    </source>
</evidence>
<dbReference type="STRING" id="157783.LK03_21340"/>
<organism evidence="15 16">
    <name type="scientific">Pseudomonas cremoricolorata</name>
    <dbReference type="NCBI Taxonomy" id="157783"/>
    <lineage>
        <taxon>Bacteria</taxon>
        <taxon>Pseudomonadati</taxon>
        <taxon>Pseudomonadota</taxon>
        <taxon>Gammaproteobacteria</taxon>
        <taxon>Pseudomonadales</taxon>
        <taxon>Pseudomonadaceae</taxon>
        <taxon>Pseudomonas</taxon>
    </lineage>
</organism>
<evidence type="ECO:0000256" key="6">
    <source>
        <dbReference type="ARBA" id="ARBA00020092"/>
    </source>
</evidence>
<dbReference type="EC" id="3.1.3.45" evidence="5 12"/>
<evidence type="ECO:0000256" key="1">
    <source>
        <dbReference type="ARBA" id="ARBA00000898"/>
    </source>
</evidence>
<dbReference type="CDD" id="cd01630">
    <property type="entry name" value="HAD_KDO-like"/>
    <property type="match status" value="1"/>
</dbReference>
<evidence type="ECO:0000256" key="13">
    <source>
        <dbReference type="PIRSR" id="PIRSR006118-1"/>
    </source>
</evidence>
<dbReference type="Gene3D" id="3.40.50.1000">
    <property type="entry name" value="HAD superfamily/HAD-like"/>
    <property type="match status" value="1"/>
</dbReference>
<dbReference type="PANTHER" id="PTHR21485:SF6">
    <property type="entry name" value="N-ACYLNEURAMINATE CYTIDYLYLTRANSFERASE-RELATED"/>
    <property type="match status" value="1"/>
</dbReference>
<feature type="binding site" evidence="13">
    <location>
        <position position="75"/>
    </location>
    <ligand>
        <name>substrate</name>
    </ligand>
</feature>
<evidence type="ECO:0000256" key="11">
    <source>
        <dbReference type="ARBA" id="ARBA00031051"/>
    </source>
</evidence>
<dbReference type="InterPro" id="IPR010023">
    <property type="entry name" value="KdsC_fam"/>
</dbReference>
<dbReference type="AlphaFoldDB" id="A0A089WST9"/>
<dbReference type="Pfam" id="PF08282">
    <property type="entry name" value="Hydrolase_3"/>
    <property type="match status" value="1"/>
</dbReference>
<dbReference type="RefSeq" id="WP_038414443.1">
    <property type="nucleotide sequence ID" value="NZ_CP009455.1"/>
</dbReference>
<dbReference type="SUPFAM" id="SSF56784">
    <property type="entry name" value="HAD-like"/>
    <property type="match status" value="1"/>
</dbReference>
<dbReference type="InterPro" id="IPR006549">
    <property type="entry name" value="HAD-SF_hydro_IIIA"/>
</dbReference>
<evidence type="ECO:0000256" key="3">
    <source>
        <dbReference type="ARBA" id="ARBA00005893"/>
    </source>
</evidence>
<evidence type="ECO:0000256" key="9">
    <source>
        <dbReference type="ARBA" id="ARBA00022842"/>
    </source>
</evidence>
<evidence type="ECO:0000256" key="4">
    <source>
        <dbReference type="ARBA" id="ARBA00011881"/>
    </source>
</evidence>
<evidence type="ECO:0000313" key="16">
    <source>
        <dbReference type="Proteomes" id="UP000029493"/>
    </source>
</evidence>
<comment type="catalytic activity">
    <reaction evidence="1 12">
        <text>3-deoxy-alpha-D-manno-2-octulosonate-8-phosphate + H2O = 3-deoxy-alpha-D-manno-oct-2-ulosonate + phosphate</text>
        <dbReference type="Rhea" id="RHEA:11500"/>
        <dbReference type="ChEBI" id="CHEBI:15377"/>
        <dbReference type="ChEBI" id="CHEBI:43474"/>
        <dbReference type="ChEBI" id="CHEBI:85985"/>
        <dbReference type="ChEBI" id="CHEBI:85986"/>
        <dbReference type="EC" id="3.1.3.45"/>
    </reaction>
</comment>
<comment type="similarity">
    <text evidence="3 12">Belongs to the KdsC family.</text>
</comment>
<evidence type="ECO:0000256" key="5">
    <source>
        <dbReference type="ARBA" id="ARBA00013066"/>
    </source>
</evidence>
<feature type="binding site" evidence="13">
    <location>
        <position position="91"/>
    </location>
    <ligand>
        <name>substrate</name>
    </ligand>
</feature>
<reference evidence="15 16" key="1">
    <citation type="submission" date="2014-09" db="EMBL/GenBank/DDBJ databases">
        <authorList>
            <person name="Chan K.-G."/>
        </authorList>
    </citation>
    <scope>NUCLEOTIDE SEQUENCE [LARGE SCALE GENOMIC DNA]</scope>
    <source>
        <strain evidence="15 16">ND07</strain>
    </source>
</reference>
<dbReference type="PIRSF" id="PIRSF006118">
    <property type="entry name" value="KDO8-P_Ptase"/>
    <property type="match status" value="1"/>
</dbReference>
<dbReference type="OrthoDB" id="9805604at2"/>
<accession>A0A089WST9</accession>
<evidence type="ECO:0000256" key="2">
    <source>
        <dbReference type="ARBA" id="ARBA00001946"/>
    </source>
</evidence>
<evidence type="ECO:0000256" key="10">
    <source>
        <dbReference type="ARBA" id="ARBA00022985"/>
    </source>
</evidence>
<feature type="binding site" evidence="14">
    <location>
        <position position="21"/>
    </location>
    <ligand>
        <name>Mg(2+)</name>
        <dbReference type="ChEBI" id="CHEBI:18420"/>
    </ligand>
</feature>
<comment type="function">
    <text evidence="12">Catalyzes the hydrolysis of 3-deoxy-D-manno-octulosonate 8-phosphate (KDO 8-P) to 3-deoxy-D-manno-octulosonate (KDO) and inorganic phosphate.</text>
</comment>
<evidence type="ECO:0000313" key="15">
    <source>
        <dbReference type="EMBL" id="AIR91641.1"/>
    </source>
</evidence>
<dbReference type="NCBIfam" id="TIGR01670">
    <property type="entry name" value="KdsC-phosphatas"/>
    <property type="match status" value="1"/>
</dbReference>
<dbReference type="InterPro" id="IPR036412">
    <property type="entry name" value="HAD-like_sf"/>
</dbReference>
<dbReference type="FunFam" id="3.40.50.1000:FF:000029">
    <property type="entry name" value="3-deoxy-D-manno-octulosonate 8-phosphate phosphatase KdsC"/>
    <property type="match status" value="1"/>
</dbReference>
<dbReference type="GO" id="GO:0008781">
    <property type="term" value="F:N-acylneuraminate cytidylyltransferase activity"/>
    <property type="evidence" value="ECO:0007669"/>
    <property type="project" value="TreeGrafter"/>
</dbReference>
<gene>
    <name evidence="15" type="ORF">LK03_21340</name>
</gene>
<protein>
    <recommendedName>
        <fullName evidence="6 12">3-deoxy-D-manno-octulosonate 8-phosphate phosphatase KdsC</fullName>
        <ecNumber evidence="5 12">3.1.3.45</ecNumber>
    </recommendedName>
    <alternativeName>
        <fullName evidence="11 12">KDO 8-P phosphatase</fullName>
    </alternativeName>
</protein>
<keyword evidence="8 12" id="KW-0378">Hydrolase</keyword>
<dbReference type="PANTHER" id="PTHR21485">
    <property type="entry name" value="HAD SUPERFAMILY MEMBERS CMAS AND KDSC"/>
    <property type="match status" value="1"/>
</dbReference>
<dbReference type="GO" id="GO:0009103">
    <property type="term" value="P:lipopolysaccharide biosynthetic process"/>
    <property type="evidence" value="ECO:0007669"/>
    <property type="project" value="UniProtKB-UniRule"/>
</dbReference>
<dbReference type="InterPro" id="IPR023214">
    <property type="entry name" value="HAD_sf"/>
</dbReference>
<dbReference type="EMBL" id="CP009455">
    <property type="protein sequence ID" value="AIR91641.1"/>
    <property type="molecule type" value="Genomic_DNA"/>
</dbReference>